<dbReference type="eggNOG" id="COG4608">
    <property type="taxonomic scope" value="Bacteria"/>
</dbReference>
<keyword evidence="4" id="KW-0067">ATP-binding</keyword>
<dbReference type="InterPro" id="IPR027417">
    <property type="entry name" value="P-loop_NTPase"/>
</dbReference>
<dbReference type="InterPro" id="IPR003593">
    <property type="entry name" value="AAA+_ATPase"/>
</dbReference>
<keyword evidence="7" id="KW-1185">Reference proteome</keyword>
<comment type="similarity">
    <text evidence="1">Belongs to the ABC transporter superfamily.</text>
</comment>
<dbReference type="NCBIfam" id="TIGR01727">
    <property type="entry name" value="oligo_HPY"/>
    <property type="match status" value="1"/>
</dbReference>
<dbReference type="STRING" id="1395513.P343_16745"/>
<dbReference type="Gene3D" id="3.40.50.300">
    <property type="entry name" value="P-loop containing nucleotide triphosphate hydrolases"/>
    <property type="match status" value="1"/>
</dbReference>
<evidence type="ECO:0000256" key="1">
    <source>
        <dbReference type="ARBA" id="ARBA00005417"/>
    </source>
</evidence>
<keyword evidence="2" id="KW-0813">Transport</keyword>
<dbReference type="AlphaFoldDB" id="V6IU91"/>
<feature type="domain" description="ABC transporter" evidence="5">
    <location>
        <begin position="2"/>
        <end position="256"/>
    </location>
</feature>
<evidence type="ECO:0000256" key="3">
    <source>
        <dbReference type="ARBA" id="ARBA00022741"/>
    </source>
</evidence>
<dbReference type="SMART" id="SM00382">
    <property type="entry name" value="AAA"/>
    <property type="match status" value="1"/>
</dbReference>
<comment type="caution">
    <text evidence="6">The sequence shown here is derived from an EMBL/GenBank/DDBJ whole genome shotgun (WGS) entry which is preliminary data.</text>
</comment>
<dbReference type="InterPro" id="IPR003439">
    <property type="entry name" value="ABC_transporter-like_ATP-bd"/>
</dbReference>
<dbReference type="PATRIC" id="fig|1395513.3.peg.3399"/>
<dbReference type="GO" id="GO:0016887">
    <property type="term" value="F:ATP hydrolysis activity"/>
    <property type="evidence" value="ECO:0007669"/>
    <property type="project" value="InterPro"/>
</dbReference>
<dbReference type="SUPFAM" id="SSF52540">
    <property type="entry name" value="P-loop containing nucleoside triphosphate hydrolases"/>
    <property type="match status" value="1"/>
</dbReference>
<dbReference type="PANTHER" id="PTHR43230:SF3">
    <property type="entry name" value="ABC-TYPE DIPEPTIDE_OLIGOPEPTIDE TRANSPORT SYSTEM, ATPASE COMPONENT"/>
    <property type="match status" value="1"/>
</dbReference>
<dbReference type="PROSITE" id="PS50893">
    <property type="entry name" value="ABC_TRANSPORTER_2"/>
    <property type="match status" value="1"/>
</dbReference>
<organism evidence="6 7">
    <name type="scientific">Sporolactobacillus laevolacticus DSM 442</name>
    <dbReference type="NCBI Taxonomy" id="1395513"/>
    <lineage>
        <taxon>Bacteria</taxon>
        <taxon>Bacillati</taxon>
        <taxon>Bacillota</taxon>
        <taxon>Bacilli</taxon>
        <taxon>Bacillales</taxon>
        <taxon>Sporolactobacillaceae</taxon>
        <taxon>Sporolactobacillus</taxon>
    </lineage>
</organism>
<dbReference type="EMBL" id="AWTC01000022">
    <property type="protein sequence ID" value="EST10475.1"/>
    <property type="molecule type" value="Genomic_DNA"/>
</dbReference>
<evidence type="ECO:0000256" key="2">
    <source>
        <dbReference type="ARBA" id="ARBA00022448"/>
    </source>
</evidence>
<evidence type="ECO:0000313" key="7">
    <source>
        <dbReference type="Proteomes" id="UP000018296"/>
    </source>
</evidence>
<name>V6IU91_9BACL</name>
<protein>
    <submittedName>
        <fullName evidence="6">Peptide ABC transporter ATPase</fullName>
    </submittedName>
</protein>
<sequence>MIEIKNLEKYFTIKAKFSDRKIVHAVRRASLTIPDGGAVSLIGESGCGKTTIGRMLCGMETPSEGTIIINGQDISKLRRGARARLLQKIQLIHQDPYQALNPTHTIQQMMSATLKKMARQKKKGAEWISQRTNELLKLVGLDPSTILFKYPHMLSGGQKQRVIIARALTVEPEMLVADEVVSMIDVSLRLGILKLLRSLREKFNISILFITHDIASARYLGSNTELYVVYKGMIIEKGLTEQVIRQPHHPYTQALLSAMPILKGIEKPGKDRFVLTSQFRQSEEEQVGCLFADRCPFSQPICSEKRPELISQGNSTDAYACFFPEIRDVAAVSVDH</sequence>
<dbReference type="GO" id="GO:0015833">
    <property type="term" value="P:peptide transport"/>
    <property type="evidence" value="ECO:0007669"/>
    <property type="project" value="InterPro"/>
</dbReference>
<dbReference type="Pfam" id="PF08352">
    <property type="entry name" value="oligo_HPY"/>
    <property type="match status" value="1"/>
</dbReference>
<dbReference type="PROSITE" id="PS00211">
    <property type="entry name" value="ABC_TRANSPORTER_1"/>
    <property type="match status" value="1"/>
</dbReference>
<dbReference type="InterPro" id="IPR017871">
    <property type="entry name" value="ABC_transporter-like_CS"/>
</dbReference>
<dbReference type="OrthoDB" id="2986442at2"/>
<evidence type="ECO:0000259" key="5">
    <source>
        <dbReference type="PROSITE" id="PS50893"/>
    </source>
</evidence>
<dbReference type="InterPro" id="IPR013563">
    <property type="entry name" value="Oligopep_ABC_C"/>
</dbReference>
<evidence type="ECO:0000313" key="6">
    <source>
        <dbReference type="EMBL" id="EST10475.1"/>
    </source>
</evidence>
<dbReference type="Proteomes" id="UP000018296">
    <property type="component" value="Unassembled WGS sequence"/>
</dbReference>
<dbReference type="PANTHER" id="PTHR43230">
    <property type="entry name" value="ABC-TYPE DIPEPTIDE/OLIGOPEPTIDE TRANSPORT SYSTEM, ATPASE COMPONENT"/>
    <property type="match status" value="1"/>
</dbReference>
<reference evidence="6 7" key="1">
    <citation type="journal article" date="2013" name="Genome Announc.">
        <title>Genome Sequence of Sporolactobacillus laevolacticus DSM442, an Efficient Polymer-Grade D-Lactate Producer from Agricultural Waste Cottonseed as a Nitrogen Source.</title>
        <authorList>
            <person name="Wang H."/>
            <person name="Wang L."/>
            <person name="Ju J."/>
            <person name="Yu B."/>
            <person name="Ma Y."/>
        </authorList>
    </citation>
    <scope>NUCLEOTIDE SEQUENCE [LARGE SCALE GENOMIC DNA]</scope>
    <source>
        <strain evidence="6 7">DSM 442</strain>
    </source>
</reference>
<dbReference type="CDD" id="cd03257">
    <property type="entry name" value="ABC_NikE_OppD_transporters"/>
    <property type="match status" value="1"/>
</dbReference>
<evidence type="ECO:0000256" key="4">
    <source>
        <dbReference type="ARBA" id="ARBA00022840"/>
    </source>
</evidence>
<dbReference type="RefSeq" id="WP_023511549.1">
    <property type="nucleotide sequence ID" value="NZ_AWTC01000022.1"/>
</dbReference>
<dbReference type="GO" id="GO:0005524">
    <property type="term" value="F:ATP binding"/>
    <property type="evidence" value="ECO:0007669"/>
    <property type="project" value="UniProtKB-KW"/>
</dbReference>
<dbReference type="Pfam" id="PF00005">
    <property type="entry name" value="ABC_tran"/>
    <property type="match status" value="1"/>
</dbReference>
<accession>V6IU91</accession>
<gene>
    <name evidence="6" type="ORF">P343_16745</name>
</gene>
<keyword evidence="3" id="KW-0547">Nucleotide-binding</keyword>
<proteinExistence type="inferred from homology"/>